<protein>
    <recommendedName>
        <fullName evidence="3">Protein MCM10 homolog</fullName>
    </recommendedName>
</protein>
<dbReference type="Proteomes" id="UP000036681">
    <property type="component" value="Unplaced"/>
</dbReference>
<dbReference type="InterPro" id="IPR015408">
    <property type="entry name" value="Znf_Mcm10/DnaG"/>
</dbReference>
<accession>A0A9J2Q6W0</accession>
<evidence type="ECO:0000256" key="8">
    <source>
        <dbReference type="ARBA" id="ARBA00023242"/>
    </source>
</evidence>
<evidence type="ECO:0000256" key="3">
    <source>
        <dbReference type="ARBA" id="ARBA00017770"/>
    </source>
</evidence>
<dbReference type="GO" id="GO:0003688">
    <property type="term" value="F:DNA replication origin binding"/>
    <property type="evidence" value="ECO:0007669"/>
    <property type="project" value="TreeGrafter"/>
</dbReference>
<evidence type="ECO:0000256" key="9">
    <source>
        <dbReference type="SAM" id="MobiDB-lite"/>
    </source>
</evidence>
<dbReference type="SMART" id="SM01280">
    <property type="entry name" value="Mcm10"/>
    <property type="match status" value="1"/>
</dbReference>
<dbReference type="Pfam" id="PF09332">
    <property type="entry name" value="Mcm10"/>
    <property type="match status" value="1"/>
</dbReference>
<dbReference type="GO" id="GO:0003697">
    <property type="term" value="F:single-stranded DNA binding"/>
    <property type="evidence" value="ECO:0007669"/>
    <property type="project" value="InterPro"/>
</dbReference>
<evidence type="ECO:0000256" key="6">
    <source>
        <dbReference type="ARBA" id="ARBA00022771"/>
    </source>
</evidence>
<feature type="region of interest" description="Disordered" evidence="9">
    <location>
        <begin position="325"/>
        <end position="344"/>
    </location>
</feature>
<dbReference type="InterPro" id="IPR015411">
    <property type="entry name" value="Rep_factor_Mcm10_C"/>
</dbReference>
<comment type="similarity">
    <text evidence="2">Belongs to the MCM10 family.</text>
</comment>
<dbReference type="Pfam" id="PF22379">
    <property type="entry name" value="OB_MCM10"/>
    <property type="match status" value="1"/>
</dbReference>
<dbReference type="GO" id="GO:0043596">
    <property type="term" value="C:nuclear replication fork"/>
    <property type="evidence" value="ECO:0007669"/>
    <property type="project" value="TreeGrafter"/>
</dbReference>
<keyword evidence="11" id="KW-1185">Reference proteome</keyword>
<dbReference type="InterPro" id="IPR055065">
    <property type="entry name" value="OB_MCM10"/>
</dbReference>
<evidence type="ECO:0000256" key="7">
    <source>
        <dbReference type="ARBA" id="ARBA00022833"/>
    </source>
</evidence>
<reference evidence="12" key="1">
    <citation type="submission" date="2023-03" db="UniProtKB">
        <authorList>
            <consortium name="WormBaseParasite"/>
        </authorList>
    </citation>
    <scope>IDENTIFICATION</scope>
</reference>
<evidence type="ECO:0000313" key="12">
    <source>
        <dbReference type="WBParaSite" id="ALUE_0001769701-mRNA-1"/>
    </source>
</evidence>
<dbReference type="InterPro" id="IPR012340">
    <property type="entry name" value="NA-bd_OB-fold"/>
</dbReference>
<keyword evidence="7" id="KW-0862">Zinc</keyword>
<dbReference type="Pfam" id="PF09329">
    <property type="entry name" value="zf-primase"/>
    <property type="match status" value="1"/>
</dbReference>
<dbReference type="InterPro" id="IPR040184">
    <property type="entry name" value="Mcm10"/>
</dbReference>
<dbReference type="GO" id="GO:0008270">
    <property type="term" value="F:zinc ion binding"/>
    <property type="evidence" value="ECO:0007669"/>
    <property type="project" value="UniProtKB-KW"/>
</dbReference>
<dbReference type="PANTHER" id="PTHR13454:SF11">
    <property type="entry name" value="PROTEIN MCM10 HOMOLOG"/>
    <property type="match status" value="1"/>
</dbReference>
<dbReference type="PANTHER" id="PTHR13454">
    <property type="entry name" value="PROTEIN MCM10 HOMOLOG"/>
    <property type="match status" value="1"/>
</dbReference>
<name>A0A9J2Q6W0_ASCLU</name>
<dbReference type="Gene3D" id="2.40.50.140">
    <property type="entry name" value="Nucleic acid-binding proteins"/>
    <property type="match status" value="1"/>
</dbReference>
<evidence type="ECO:0000256" key="5">
    <source>
        <dbReference type="ARBA" id="ARBA00022723"/>
    </source>
</evidence>
<evidence type="ECO:0000256" key="1">
    <source>
        <dbReference type="ARBA" id="ARBA00004123"/>
    </source>
</evidence>
<proteinExistence type="inferred from homology"/>
<keyword evidence="8" id="KW-0539">Nucleus</keyword>
<evidence type="ECO:0000313" key="11">
    <source>
        <dbReference type="Proteomes" id="UP000036681"/>
    </source>
</evidence>
<dbReference type="WBParaSite" id="ALUE_0001769701-mRNA-1">
    <property type="protein sequence ID" value="ALUE_0001769701-mRNA-1"/>
    <property type="gene ID" value="ALUE_0001769701"/>
</dbReference>
<keyword evidence="4" id="KW-0235">DNA replication</keyword>
<evidence type="ECO:0000256" key="2">
    <source>
        <dbReference type="ARBA" id="ARBA00009679"/>
    </source>
</evidence>
<evidence type="ECO:0000256" key="4">
    <source>
        <dbReference type="ARBA" id="ARBA00022705"/>
    </source>
</evidence>
<feature type="domain" description="Replication factor Mcm10 C-terminal" evidence="10">
    <location>
        <begin position="327"/>
        <end position="641"/>
    </location>
</feature>
<dbReference type="InterPro" id="IPR056791">
    <property type="entry name" value="Znf_Mcm10_C"/>
</dbReference>
<dbReference type="AlphaFoldDB" id="A0A9J2Q6W0"/>
<evidence type="ECO:0000259" key="10">
    <source>
        <dbReference type="SMART" id="SM01280"/>
    </source>
</evidence>
<dbReference type="GO" id="GO:0006270">
    <property type="term" value="P:DNA replication initiation"/>
    <property type="evidence" value="ECO:0007669"/>
    <property type="project" value="InterPro"/>
</dbReference>
<sequence>PRLSENGRAIKKRLLNAVSRRSPLKERNKFEGKSSVESISQRCDLQKKAQKAGAALQASPDSVAIYDSHFGIRKSSVESISQRCDLQKKAQKAGAALQASPDSVAVYDSHFGIRIINPKVSSVVFNTYCSGVEKIRVSRLKPGMPPNGQWVTMGVVVDKSEYRKSANDHDYMIWRVGDLTDCQQQPVKLLLFGECLKEHWKVQIGTAIALTSPTFMDGDSQNKGFITLKVTKSIHLIEIGFCPDFGFCKASKKDGSTCRNVVNKSQSERCIFHIEKMARKLAANRGSFGTTTSNPPRSWEANKIGDFSKIFYAGAIVAPQRAAKPPTKLSSLGTNRTNRKAAANSQSMLLASKKEIAMKESIELKGILKNRAHMFGVKNLLKYYSARAGSSSNDNTINEPKAQRAQSFKEFINDQTKRDAIGNRQPILGRGQKDGVISLCSPQKNTAQATAADSALRKAINVIRRKGGIEKLDPNGLSASVRNRARGAVGNDQGKGSSAGGSAVIDSAEICTLSRNASKINEADGSSTNKRRFTDEELRAMINRKSTHENELNQCQYTWHRQSDYCLANGHAVVRHKADRRFFRCRTCAKRTICYELMPIKACTQCGENNFQRVGMRDERKVKQPNGELLIRGEERKFINS</sequence>
<comment type="subcellular location">
    <subcellularLocation>
        <location evidence="1">Nucleus</location>
    </subcellularLocation>
</comment>
<organism evidence="11 12">
    <name type="scientific">Ascaris lumbricoides</name>
    <name type="common">Giant roundworm</name>
    <dbReference type="NCBI Taxonomy" id="6252"/>
    <lineage>
        <taxon>Eukaryota</taxon>
        <taxon>Metazoa</taxon>
        <taxon>Ecdysozoa</taxon>
        <taxon>Nematoda</taxon>
        <taxon>Chromadorea</taxon>
        <taxon>Rhabditida</taxon>
        <taxon>Spirurina</taxon>
        <taxon>Ascaridomorpha</taxon>
        <taxon>Ascaridoidea</taxon>
        <taxon>Ascarididae</taxon>
        <taxon>Ascaris</taxon>
    </lineage>
</organism>
<keyword evidence="5" id="KW-0479">Metal-binding</keyword>
<keyword evidence="6" id="KW-0863">Zinc-finger</keyword>